<proteinExistence type="predicted"/>
<evidence type="ECO:0000313" key="1">
    <source>
        <dbReference type="EMBL" id="KAJ9074060.1"/>
    </source>
</evidence>
<reference evidence="1" key="1">
    <citation type="submission" date="2022-04" db="EMBL/GenBank/DDBJ databases">
        <title>Genome of the entomopathogenic fungus Entomophthora muscae.</title>
        <authorList>
            <person name="Elya C."/>
            <person name="Lovett B.R."/>
            <person name="Lee E."/>
            <person name="Macias A.M."/>
            <person name="Hajek A.E."/>
            <person name="De Bivort B.L."/>
            <person name="Kasson M.T."/>
            <person name="De Fine Licht H.H."/>
            <person name="Stajich J.E."/>
        </authorList>
    </citation>
    <scope>NUCLEOTIDE SEQUENCE</scope>
    <source>
        <strain evidence="1">Berkeley</strain>
    </source>
</reference>
<accession>A0ACC2THI9</accession>
<protein>
    <submittedName>
        <fullName evidence="1">Uncharacterized protein</fullName>
    </submittedName>
</protein>
<gene>
    <name evidence="1" type="ORF">DSO57_1010148</name>
</gene>
<comment type="caution">
    <text evidence="1">The sequence shown here is derived from an EMBL/GenBank/DDBJ whole genome shotgun (WGS) entry which is preliminary data.</text>
</comment>
<evidence type="ECO:0000313" key="2">
    <source>
        <dbReference type="Proteomes" id="UP001165960"/>
    </source>
</evidence>
<organism evidence="1 2">
    <name type="scientific">Entomophthora muscae</name>
    <dbReference type="NCBI Taxonomy" id="34485"/>
    <lineage>
        <taxon>Eukaryota</taxon>
        <taxon>Fungi</taxon>
        <taxon>Fungi incertae sedis</taxon>
        <taxon>Zoopagomycota</taxon>
        <taxon>Entomophthoromycotina</taxon>
        <taxon>Entomophthoromycetes</taxon>
        <taxon>Entomophthorales</taxon>
        <taxon>Entomophthoraceae</taxon>
        <taxon>Entomophthora</taxon>
    </lineage>
</organism>
<dbReference type="EMBL" id="QTSX02002873">
    <property type="protein sequence ID" value="KAJ9074060.1"/>
    <property type="molecule type" value="Genomic_DNA"/>
</dbReference>
<dbReference type="Proteomes" id="UP001165960">
    <property type="component" value="Unassembled WGS sequence"/>
</dbReference>
<keyword evidence="2" id="KW-1185">Reference proteome</keyword>
<name>A0ACC2THI9_9FUNG</name>
<sequence>MSSLNEVESTYSRLIARKNVRGVVLATRPEGLIIRSSLSDELSKIYGKDLLKFLRVRTAKHEIMISPAQEYILVVVQDPSEPSE</sequence>